<dbReference type="Proteomes" id="UP000887013">
    <property type="component" value="Unassembled WGS sequence"/>
</dbReference>
<name>A0A8X6MRC6_NEPPI</name>
<evidence type="ECO:0000313" key="1">
    <source>
        <dbReference type="EMBL" id="GFS73723.1"/>
    </source>
</evidence>
<dbReference type="EMBL" id="BMAW01096215">
    <property type="protein sequence ID" value="GFS73723.1"/>
    <property type="molecule type" value="Genomic_DNA"/>
</dbReference>
<dbReference type="AlphaFoldDB" id="A0A8X6MRC6"/>
<accession>A0A8X6MRC6</accession>
<comment type="caution">
    <text evidence="1">The sequence shown here is derived from an EMBL/GenBank/DDBJ whole genome shotgun (WGS) entry which is preliminary data.</text>
</comment>
<evidence type="ECO:0000313" key="2">
    <source>
        <dbReference type="Proteomes" id="UP000887013"/>
    </source>
</evidence>
<protein>
    <submittedName>
        <fullName evidence="1">Uncharacterized protein</fullName>
    </submittedName>
</protein>
<organism evidence="1 2">
    <name type="scientific">Nephila pilipes</name>
    <name type="common">Giant wood spider</name>
    <name type="synonym">Nephila maculata</name>
    <dbReference type="NCBI Taxonomy" id="299642"/>
    <lineage>
        <taxon>Eukaryota</taxon>
        <taxon>Metazoa</taxon>
        <taxon>Ecdysozoa</taxon>
        <taxon>Arthropoda</taxon>
        <taxon>Chelicerata</taxon>
        <taxon>Arachnida</taxon>
        <taxon>Araneae</taxon>
        <taxon>Araneomorphae</taxon>
        <taxon>Entelegynae</taxon>
        <taxon>Araneoidea</taxon>
        <taxon>Nephilidae</taxon>
        <taxon>Nephila</taxon>
    </lineage>
</organism>
<proteinExistence type="predicted"/>
<keyword evidence="2" id="KW-1185">Reference proteome</keyword>
<gene>
    <name evidence="1" type="ORF">NPIL_380001</name>
</gene>
<reference evidence="1" key="1">
    <citation type="submission" date="2020-08" db="EMBL/GenBank/DDBJ databases">
        <title>Multicomponent nature underlies the extraordinary mechanical properties of spider dragline silk.</title>
        <authorList>
            <person name="Kono N."/>
            <person name="Nakamura H."/>
            <person name="Mori M."/>
            <person name="Yoshida Y."/>
            <person name="Ohtoshi R."/>
            <person name="Malay A.D."/>
            <person name="Moran D.A.P."/>
            <person name="Tomita M."/>
            <person name="Numata K."/>
            <person name="Arakawa K."/>
        </authorList>
    </citation>
    <scope>NUCLEOTIDE SEQUENCE</scope>
</reference>
<sequence length="98" mass="11107">MDKIRFLRARSVRDNHLHVVTGEMLPIQVPVQRLDLYFFTSNITAEKISSTSSSLEMNCSLHPENQIAIVVFAALYISEQEQRQVVLLIVTTPLSHLG</sequence>